<name>X1KMU4_9ZZZZ</name>
<dbReference type="FunFam" id="3.40.50.1470:FF:000001">
    <property type="entry name" value="Peptidyl-tRNA hydrolase"/>
    <property type="match status" value="1"/>
</dbReference>
<evidence type="ECO:0000256" key="2">
    <source>
        <dbReference type="ARBA" id="ARBA00022555"/>
    </source>
</evidence>
<keyword evidence="2" id="KW-0820">tRNA-binding</keyword>
<dbReference type="Pfam" id="PF01195">
    <property type="entry name" value="Pept_tRNA_hydro"/>
    <property type="match status" value="1"/>
</dbReference>
<protein>
    <recommendedName>
        <fullName evidence="1">peptidyl-tRNA hydrolase</fullName>
        <ecNumber evidence="1">3.1.1.29</ecNumber>
    </recommendedName>
</protein>
<sequence>VLIVGLGNPGIKYKRTRHNIGFQVLDKFQKENDFPDFKFSKKFNALISEKNIGKEKIILAKPKTFMNNSGQSVKKITGYYSLPFINLIVVHDDIDLPLEKIRISKKRGSAGHKGVESIIKELGNKNFVRLRIGIQPKRGKPKNAEKFVLQKFSKEEEKIVEKITKKSCFALKMILSKGLEKAMNESNI</sequence>
<dbReference type="AlphaFoldDB" id="X1KMU4"/>
<dbReference type="HAMAP" id="MF_00083">
    <property type="entry name" value="Pept_tRNA_hydro_bact"/>
    <property type="match status" value="1"/>
</dbReference>
<dbReference type="InterPro" id="IPR001328">
    <property type="entry name" value="Pept_tRNA_hydro"/>
</dbReference>
<comment type="caution">
    <text evidence="6">The sequence shown here is derived from an EMBL/GenBank/DDBJ whole genome shotgun (WGS) entry which is preliminary data.</text>
</comment>
<dbReference type="CDD" id="cd00462">
    <property type="entry name" value="PTH"/>
    <property type="match status" value="1"/>
</dbReference>
<dbReference type="PANTHER" id="PTHR17224:SF1">
    <property type="entry name" value="PEPTIDYL-TRNA HYDROLASE"/>
    <property type="match status" value="1"/>
</dbReference>
<proteinExistence type="inferred from homology"/>
<reference evidence="6" key="1">
    <citation type="journal article" date="2014" name="Front. Microbiol.">
        <title>High frequency of phylogenetically diverse reductive dehalogenase-homologous genes in deep subseafloor sedimentary metagenomes.</title>
        <authorList>
            <person name="Kawai M."/>
            <person name="Futagami T."/>
            <person name="Toyoda A."/>
            <person name="Takaki Y."/>
            <person name="Nishi S."/>
            <person name="Hori S."/>
            <person name="Arai W."/>
            <person name="Tsubouchi T."/>
            <person name="Morono Y."/>
            <person name="Uchiyama I."/>
            <person name="Ito T."/>
            <person name="Fujiyama A."/>
            <person name="Inagaki F."/>
            <person name="Takami H."/>
        </authorList>
    </citation>
    <scope>NUCLEOTIDE SEQUENCE</scope>
    <source>
        <strain evidence="6">Expedition CK06-06</strain>
    </source>
</reference>
<organism evidence="6">
    <name type="scientific">marine sediment metagenome</name>
    <dbReference type="NCBI Taxonomy" id="412755"/>
    <lineage>
        <taxon>unclassified sequences</taxon>
        <taxon>metagenomes</taxon>
        <taxon>ecological metagenomes</taxon>
    </lineage>
</organism>
<evidence type="ECO:0000256" key="1">
    <source>
        <dbReference type="ARBA" id="ARBA00013260"/>
    </source>
</evidence>
<keyword evidence="3" id="KW-0378">Hydrolase</keyword>
<dbReference type="Gene3D" id="3.40.50.1470">
    <property type="entry name" value="Peptidyl-tRNA hydrolase"/>
    <property type="match status" value="1"/>
</dbReference>
<feature type="non-terminal residue" evidence="6">
    <location>
        <position position="1"/>
    </location>
</feature>
<evidence type="ECO:0000313" key="6">
    <source>
        <dbReference type="EMBL" id="GAI07973.1"/>
    </source>
</evidence>
<dbReference type="PROSITE" id="PS01195">
    <property type="entry name" value="PEPT_TRNA_HYDROL_1"/>
    <property type="match status" value="1"/>
</dbReference>
<dbReference type="GO" id="GO:0000049">
    <property type="term" value="F:tRNA binding"/>
    <property type="evidence" value="ECO:0007669"/>
    <property type="project" value="UniProtKB-KW"/>
</dbReference>
<evidence type="ECO:0000256" key="5">
    <source>
        <dbReference type="ARBA" id="ARBA00038063"/>
    </source>
</evidence>
<keyword evidence="4" id="KW-0694">RNA-binding</keyword>
<evidence type="ECO:0000256" key="4">
    <source>
        <dbReference type="ARBA" id="ARBA00022884"/>
    </source>
</evidence>
<dbReference type="NCBIfam" id="TIGR00447">
    <property type="entry name" value="pth"/>
    <property type="match status" value="1"/>
</dbReference>
<accession>X1KMU4</accession>
<comment type="similarity">
    <text evidence="5">Belongs to the PTH family.</text>
</comment>
<dbReference type="InterPro" id="IPR018171">
    <property type="entry name" value="Pept_tRNA_hydro_CS"/>
</dbReference>
<evidence type="ECO:0000256" key="3">
    <source>
        <dbReference type="ARBA" id="ARBA00022801"/>
    </source>
</evidence>
<gene>
    <name evidence="6" type="ORF">S06H3_21698</name>
</gene>
<dbReference type="PANTHER" id="PTHR17224">
    <property type="entry name" value="PEPTIDYL-TRNA HYDROLASE"/>
    <property type="match status" value="1"/>
</dbReference>
<dbReference type="EMBL" id="BARV01011437">
    <property type="protein sequence ID" value="GAI07973.1"/>
    <property type="molecule type" value="Genomic_DNA"/>
</dbReference>
<dbReference type="GO" id="GO:0004045">
    <property type="term" value="F:peptidyl-tRNA hydrolase activity"/>
    <property type="evidence" value="ECO:0007669"/>
    <property type="project" value="UniProtKB-EC"/>
</dbReference>
<dbReference type="SUPFAM" id="SSF53178">
    <property type="entry name" value="Peptidyl-tRNA hydrolase-like"/>
    <property type="match status" value="1"/>
</dbReference>
<dbReference type="EC" id="3.1.1.29" evidence="1"/>
<dbReference type="InterPro" id="IPR036416">
    <property type="entry name" value="Pept_tRNA_hydro_sf"/>
</dbReference>